<name>A0A8J3KRI0_9ACTN</name>
<comment type="similarity">
    <text evidence="1">Belongs to the band 7/mec-2 family.</text>
</comment>
<dbReference type="Pfam" id="PF01145">
    <property type="entry name" value="Band_7"/>
    <property type="match status" value="1"/>
</dbReference>
<dbReference type="AlphaFoldDB" id="A0A8J3KRI0"/>
<keyword evidence="2" id="KW-0812">Transmembrane</keyword>
<dbReference type="FunFam" id="3.30.479.30:FF:000004">
    <property type="entry name" value="Putative membrane protease family, stomatin"/>
    <property type="match status" value="1"/>
</dbReference>
<sequence>MNESLIALIIAVAVAVLLFFASVRVFPEYERGVIFRLGRVIGAKGPGLFFIIPVVDRVVRVSLRTVTMEIPPQDIITRDNVTVRVNAVTYFNVIDPVSSVVVIENYTNGTFQIAQTTLRSILGQVDLDELLTKRDEINQRLQRIVDEVTSPWGVKVTLVEIKDVELPDTMRRAMAAQAEAERERRAKVIHAQGEYQSATDLARAAQLMEDHPAALQLRVLGTMVEVSAERNSTLIFPVPVELLRMVDVVRRNADGQATAAGRAAGTVGGADA</sequence>
<dbReference type="SUPFAM" id="SSF117892">
    <property type="entry name" value="Band 7/SPFH domain"/>
    <property type="match status" value="1"/>
</dbReference>
<dbReference type="PANTHER" id="PTHR10264">
    <property type="entry name" value="BAND 7 PROTEIN-RELATED"/>
    <property type="match status" value="1"/>
</dbReference>
<dbReference type="EMBL" id="BONI01000009">
    <property type="protein sequence ID" value="GIG04762.1"/>
    <property type="molecule type" value="Genomic_DNA"/>
</dbReference>
<protein>
    <submittedName>
        <fullName evidence="4">Membrane protein</fullName>
    </submittedName>
</protein>
<proteinExistence type="inferred from homology"/>
<evidence type="ECO:0000313" key="4">
    <source>
        <dbReference type="EMBL" id="GIG04762.1"/>
    </source>
</evidence>
<keyword evidence="5" id="KW-1185">Reference proteome</keyword>
<evidence type="ECO:0000313" key="5">
    <source>
        <dbReference type="Proteomes" id="UP000630887"/>
    </source>
</evidence>
<dbReference type="InterPro" id="IPR036013">
    <property type="entry name" value="Band_7/SPFH_dom_sf"/>
</dbReference>
<reference evidence="4 5" key="1">
    <citation type="submission" date="2021-01" db="EMBL/GenBank/DDBJ databases">
        <title>Whole genome shotgun sequence of Catellatospora coxensis NBRC 107359.</title>
        <authorList>
            <person name="Komaki H."/>
            <person name="Tamura T."/>
        </authorList>
    </citation>
    <scope>NUCLEOTIDE SEQUENCE [LARGE SCALE GENOMIC DNA]</scope>
    <source>
        <strain evidence="4 5">NBRC 107359</strain>
    </source>
</reference>
<evidence type="ECO:0000259" key="3">
    <source>
        <dbReference type="SMART" id="SM00244"/>
    </source>
</evidence>
<dbReference type="Gene3D" id="3.30.479.30">
    <property type="entry name" value="Band 7 domain"/>
    <property type="match status" value="1"/>
</dbReference>
<dbReference type="SMART" id="SM00244">
    <property type="entry name" value="PHB"/>
    <property type="match status" value="1"/>
</dbReference>
<comment type="caution">
    <text evidence="4">The sequence shown here is derived from an EMBL/GenBank/DDBJ whole genome shotgun (WGS) entry which is preliminary data.</text>
</comment>
<dbReference type="RefSeq" id="WP_203690126.1">
    <property type="nucleotide sequence ID" value="NZ_BAAALC010000002.1"/>
</dbReference>
<feature type="transmembrane region" description="Helical" evidence="2">
    <location>
        <begin position="6"/>
        <end position="26"/>
    </location>
</feature>
<gene>
    <name evidence="4" type="ORF">Cco03nite_14620</name>
</gene>
<dbReference type="GO" id="GO:0098552">
    <property type="term" value="C:side of membrane"/>
    <property type="evidence" value="ECO:0007669"/>
    <property type="project" value="UniProtKB-ARBA"/>
</dbReference>
<dbReference type="Proteomes" id="UP000630887">
    <property type="component" value="Unassembled WGS sequence"/>
</dbReference>
<dbReference type="InterPro" id="IPR001972">
    <property type="entry name" value="Stomatin_HflK_fam"/>
</dbReference>
<dbReference type="GO" id="GO:0005886">
    <property type="term" value="C:plasma membrane"/>
    <property type="evidence" value="ECO:0007669"/>
    <property type="project" value="InterPro"/>
</dbReference>
<dbReference type="CDD" id="cd08826">
    <property type="entry name" value="SPFH_eoslipins_u1"/>
    <property type="match status" value="1"/>
</dbReference>
<keyword evidence="2" id="KW-0472">Membrane</keyword>
<keyword evidence="2" id="KW-1133">Transmembrane helix</keyword>
<dbReference type="InterPro" id="IPR001107">
    <property type="entry name" value="Band_7"/>
</dbReference>
<dbReference type="InterPro" id="IPR043202">
    <property type="entry name" value="Band-7_stomatin-like"/>
</dbReference>
<dbReference type="PRINTS" id="PR00721">
    <property type="entry name" value="STOMATIN"/>
</dbReference>
<dbReference type="Gene3D" id="6.10.250.2090">
    <property type="match status" value="1"/>
</dbReference>
<organism evidence="4 5">
    <name type="scientific">Catellatospora coxensis</name>
    <dbReference type="NCBI Taxonomy" id="310354"/>
    <lineage>
        <taxon>Bacteria</taxon>
        <taxon>Bacillati</taxon>
        <taxon>Actinomycetota</taxon>
        <taxon>Actinomycetes</taxon>
        <taxon>Micromonosporales</taxon>
        <taxon>Micromonosporaceae</taxon>
        <taxon>Catellatospora</taxon>
    </lineage>
</organism>
<evidence type="ECO:0000256" key="1">
    <source>
        <dbReference type="ARBA" id="ARBA00008164"/>
    </source>
</evidence>
<evidence type="ECO:0000256" key="2">
    <source>
        <dbReference type="SAM" id="Phobius"/>
    </source>
</evidence>
<feature type="domain" description="Band 7" evidence="3">
    <location>
        <begin position="21"/>
        <end position="178"/>
    </location>
</feature>
<accession>A0A8J3KRI0</accession>
<dbReference type="PANTHER" id="PTHR10264:SF19">
    <property type="entry name" value="AT06885P-RELATED"/>
    <property type="match status" value="1"/>
</dbReference>